<accession>A0A085MZV9</accession>
<dbReference type="Proteomes" id="UP000030758">
    <property type="component" value="Unassembled WGS sequence"/>
</dbReference>
<dbReference type="InterPro" id="IPR019465">
    <property type="entry name" value="Cog5"/>
</dbReference>
<organism evidence="1">
    <name type="scientific">Trichuris suis</name>
    <name type="common">pig whipworm</name>
    <dbReference type="NCBI Taxonomy" id="68888"/>
    <lineage>
        <taxon>Eukaryota</taxon>
        <taxon>Metazoa</taxon>
        <taxon>Ecdysozoa</taxon>
        <taxon>Nematoda</taxon>
        <taxon>Enoplea</taxon>
        <taxon>Dorylaimia</taxon>
        <taxon>Trichinellida</taxon>
        <taxon>Trichuridae</taxon>
        <taxon>Trichuris</taxon>
    </lineage>
</organism>
<dbReference type="PANTHER" id="PTHR13228">
    <property type="entry name" value="CONSERVED OLIGOMERIC GOLGI COMPLEX COMPONENT 5"/>
    <property type="match status" value="1"/>
</dbReference>
<evidence type="ECO:0000313" key="1">
    <source>
        <dbReference type="EMBL" id="KFD62755.1"/>
    </source>
</evidence>
<dbReference type="AlphaFoldDB" id="A0A085MZV9"/>
<gene>
    <name evidence="1" type="ORF">M514_05158</name>
</gene>
<dbReference type="PANTHER" id="PTHR13228:SF3">
    <property type="entry name" value="CONSERVED OLIGOMERIC GOLGI COMPLEX SUBUNIT 5"/>
    <property type="match status" value="1"/>
</dbReference>
<reference evidence="1" key="1">
    <citation type="journal article" date="2014" name="Nat. Genet.">
        <title>Genome and transcriptome of the porcine whipworm Trichuris suis.</title>
        <authorList>
            <person name="Jex A.R."/>
            <person name="Nejsum P."/>
            <person name="Schwarz E.M."/>
            <person name="Hu L."/>
            <person name="Young N.D."/>
            <person name="Hall R.S."/>
            <person name="Korhonen P.K."/>
            <person name="Liao S."/>
            <person name="Thamsborg S."/>
            <person name="Xia J."/>
            <person name="Xu P."/>
            <person name="Wang S."/>
            <person name="Scheerlinck J.P."/>
            <person name="Hofmann A."/>
            <person name="Sternberg P.W."/>
            <person name="Wang J."/>
            <person name="Gasser R.B."/>
        </authorList>
    </citation>
    <scope>NUCLEOTIDE SEQUENCE [LARGE SCALE GENOMIC DNA]</scope>
    <source>
        <strain evidence="1">DCEP-RM93F</strain>
    </source>
</reference>
<proteinExistence type="predicted"/>
<name>A0A085MZV9_9BILA</name>
<dbReference type="EMBL" id="KL367588">
    <property type="protein sequence ID" value="KFD62755.1"/>
    <property type="molecule type" value="Genomic_DNA"/>
</dbReference>
<protein>
    <submittedName>
        <fullName evidence="1">Uncharacterized protein</fullName>
    </submittedName>
</protein>
<dbReference type="GO" id="GO:0017119">
    <property type="term" value="C:Golgi transport complex"/>
    <property type="evidence" value="ECO:0007669"/>
    <property type="project" value="InterPro"/>
</dbReference>
<sequence>MISTLEYFYDENFDAENFVEDSRAEGAEASPLQNKLDETSVIIQEQLKFLIAENYGDLCTQAVAVDSLEDQVSSACTYIQKLQSKLEGGGKRVTLTQERMEETIVQLENVYTAENSLLNLIRFLELWEEQKQEADIVELASIVDELLSISEGGLLKGVKVVEKQLLSLPRLRQDTILNAQSVFRTGLSKGDLLSLTEGILAFNNLLVADEEAQSYSEAYLQELDKILTEMTKVPAVQESPKRHCKTKIMPGSASLPSLSVCAVQSSIWPSFDILFKLLSRYQVEARVLKHVGRQSSVGPDGHRIVAAFSCGLPERLAECMALKIQEHLESSSVLVYSLRDEYPQFLLRFNQALLNYNPQGNMPEDDVMRKEYAILRDAWRPLETSYLAKSLSRLLSAVESAFRSEPFQSANISKSFYSLMHEELSAACGDPSLLRQVCKSVSKTIYQYCSKCEQSSGDAAEASQIIDCPNATQKRNVEIVNSLTFLSARLQSLLLDPTYRDCVPLLEACRYMETVMEAILLPLKRSVEGAIASVMATIHQEDFATLAKKRLASTTACSLYVKELQNFLTRIHREHFVLFESCSLVEQLYLQVAQRTCNLFMLHVSLSRPIDNAKRTVLRSDFDVVMKAVAQFCISEESFAPTKAAMKAFQTMLNQSCTEVAQNKDRWINILSPSLVIQLLMSMNDGELPSPHSTVRWTLSRYVEWWDEHQSETERLRFLESTLCAYENFVHASNKSEYATSFLVISELLKTLLSVET</sequence>
<dbReference type="GO" id="GO:0006891">
    <property type="term" value="P:intra-Golgi vesicle-mediated transport"/>
    <property type="evidence" value="ECO:0007669"/>
    <property type="project" value="InterPro"/>
</dbReference>